<dbReference type="EMBL" id="JACOOW010000016">
    <property type="protein sequence ID" value="MBC5658080.1"/>
    <property type="molecule type" value="Genomic_DNA"/>
</dbReference>
<feature type="binding site" evidence="1">
    <location>
        <position position="339"/>
    </location>
    <ligand>
        <name>Zn(2+)</name>
        <dbReference type="ChEBI" id="CHEBI:29105"/>
    </ligand>
</feature>
<keyword evidence="2" id="KW-0472">Membrane</keyword>
<dbReference type="GO" id="GO:0016787">
    <property type="term" value="F:hydrolase activity"/>
    <property type="evidence" value="ECO:0007669"/>
    <property type="project" value="UniProtKB-KW"/>
</dbReference>
<keyword evidence="1" id="KW-0862">Zinc</keyword>
<evidence type="ECO:0000256" key="2">
    <source>
        <dbReference type="SAM" id="Phobius"/>
    </source>
</evidence>
<dbReference type="PRINTS" id="PR01950">
    <property type="entry name" value="LANCSUPER"/>
</dbReference>
<keyword evidence="4" id="KW-1185">Reference proteome</keyword>
<dbReference type="SUPFAM" id="SSF158745">
    <property type="entry name" value="LanC-like"/>
    <property type="match status" value="1"/>
</dbReference>
<dbReference type="GO" id="GO:0005975">
    <property type="term" value="P:carbohydrate metabolic process"/>
    <property type="evidence" value="ECO:0007669"/>
    <property type="project" value="InterPro"/>
</dbReference>
<feature type="binding site" evidence="1">
    <location>
        <position position="286"/>
    </location>
    <ligand>
        <name>Zn(2+)</name>
        <dbReference type="ChEBI" id="CHEBI:29105"/>
    </ligand>
</feature>
<dbReference type="CDD" id="cd04434">
    <property type="entry name" value="LanC_like"/>
    <property type="match status" value="1"/>
</dbReference>
<keyword evidence="2" id="KW-0812">Transmembrane</keyword>
<name>A0AAW3X811_9CLOT</name>
<proteinExistence type="predicted"/>
<organism evidence="3 4">
    <name type="scientific">Clostridium segne</name>
    <dbReference type="NCBI Taxonomy" id="2763038"/>
    <lineage>
        <taxon>Bacteria</taxon>
        <taxon>Bacillati</taxon>
        <taxon>Bacillota</taxon>
        <taxon>Clostridia</taxon>
        <taxon>Eubacteriales</taxon>
        <taxon>Clostridiaceae</taxon>
        <taxon>Clostridium</taxon>
    </lineage>
</organism>
<dbReference type="AlphaFoldDB" id="A0AAW3X811"/>
<dbReference type="InterPro" id="IPR007822">
    <property type="entry name" value="LANC-like"/>
</dbReference>
<evidence type="ECO:0000313" key="4">
    <source>
        <dbReference type="Proteomes" id="UP000653904"/>
    </source>
</evidence>
<evidence type="ECO:0000313" key="3">
    <source>
        <dbReference type="EMBL" id="MBC5658080.1"/>
    </source>
</evidence>
<dbReference type="GO" id="GO:0031179">
    <property type="term" value="P:peptide modification"/>
    <property type="evidence" value="ECO:0007669"/>
    <property type="project" value="InterPro"/>
</dbReference>
<feature type="transmembrane region" description="Helical" evidence="2">
    <location>
        <begin position="149"/>
        <end position="171"/>
    </location>
</feature>
<gene>
    <name evidence="3" type="ORF">H8S19_13640</name>
</gene>
<dbReference type="RefSeq" id="WP_182457169.1">
    <property type="nucleotide sequence ID" value="NZ_JACOOW010000016.1"/>
</dbReference>
<accession>A0AAW3X811</accession>
<keyword evidence="3" id="KW-0378">Hydrolase</keyword>
<dbReference type="GO" id="GO:0046872">
    <property type="term" value="F:metal ion binding"/>
    <property type="evidence" value="ECO:0007669"/>
    <property type="project" value="UniProtKB-KW"/>
</dbReference>
<keyword evidence="2" id="KW-1133">Transmembrane helix</keyword>
<keyword evidence="1" id="KW-0479">Metal-binding</keyword>
<comment type="caution">
    <text evidence="3">The sequence shown here is derived from an EMBL/GenBank/DDBJ whole genome shotgun (WGS) entry which is preliminary data.</text>
</comment>
<dbReference type="Proteomes" id="UP000653904">
    <property type="component" value="Unassembled WGS sequence"/>
</dbReference>
<dbReference type="SMART" id="SM01260">
    <property type="entry name" value="LANC_like"/>
    <property type="match status" value="1"/>
</dbReference>
<protein>
    <submittedName>
        <fullName evidence="3">Glycoside hydrolase family 9 protein</fullName>
    </submittedName>
</protein>
<dbReference type="Pfam" id="PF05147">
    <property type="entry name" value="LANC_like"/>
    <property type="match status" value="1"/>
</dbReference>
<sequence>MGTAEKYLDAAKAAMNFINTRKRTDEEGIYWTLADAAAGKPSYYDEICMYAGASGIICFLLSLYEDTQDAAYLDEAKEAGCYLEYRWRKRRELKRNFSPYAFSTGWGGASFALLQMYLVTKDEHYRALVEEILDQAVRDAIPVKEGEGYYWSTYPGIVGTAGTILVILNAAEKLGREDWKEFAVKAGRYFLTRGRDMGNGMICYTGVDPTYFGAGKDYIDPNFPMGTGGIGFLMLKLYEVSGKKEFLDAVKGVPEYMDTVAVKMRAGKLLPHALPDRPDLFYLGYCHGPAGTNRFYYELYKFSGDAKYRHEIEELVKGLEATGAPEKRSAGYWDTENICCGTAGLLNMYLGLWAAFGEEHDLEYARRCAKVLMDTAVFEDGADGGQASWKFALDRVAPERLSTPIGFLDGAAGIGSVLLQMARAERGDFHTVRAVDDPFPERKLEK</sequence>
<evidence type="ECO:0000256" key="1">
    <source>
        <dbReference type="PIRSR" id="PIRSR607822-1"/>
    </source>
</evidence>
<dbReference type="InterPro" id="IPR012341">
    <property type="entry name" value="6hp_glycosidase-like_sf"/>
</dbReference>
<reference evidence="3 4" key="1">
    <citation type="submission" date="2020-08" db="EMBL/GenBank/DDBJ databases">
        <title>Genome public.</title>
        <authorList>
            <person name="Liu C."/>
            <person name="Sun Q."/>
        </authorList>
    </citation>
    <scope>NUCLEOTIDE SEQUENCE [LARGE SCALE GENOMIC DNA]</scope>
    <source>
        <strain evidence="3 4">BX14</strain>
    </source>
</reference>
<feature type="transmembrane region" description="Helical" evidence="2">
    <location>
        <begin position="97"/>
        <end position="118"/>
    </location>
</feature>
<dbReference type="Gene3D" id="1.50.10.10">
    <property type="match status" value="2"/>
</dbReference>